<comment type="caution">
    <text evidence="3">The sequence shown here is derived from an EMBL/GenBank/DDBJ whole genome shotgun (WGS) entry which is preliminary data.</text>
</comment>
<dbReference type="Proteomes" id="UP001057291">
    <property type="component" value="Unassembled WGS sequence"/>
</dbReference>
<accession>A0AAV4LGE8</accession>
<dbReference type="InterPro" id="IPR029044">
    <property type="entry name" value="Nucleotide-diphossugar_trans"/>
</dbReference>
<dbReference type="PANTHER" id="PTHR22916">
    <property type="entry name" value="GLYCOSYLTRANSFERASE"/>
    <property type="match status" value="1"/>
</dbReference>
<gene>
    <name evidence="3" type="primary">ywdF</name>
    <name evidence="3" type="ORF">DNHGIG_21180</name>
</gene>
<dbReference type="InterPro" id="IPR001173">
    <property type="entry name" value="Glyco_trans_2-like"/>
</dbReference>
<dbReference type="EMBL" id="BOQE01000001">
    <property type="protein sequence ID" value="GIM46569.1"/>
    <property type="molecule type" value="Genomic_DNA"/>
</dbReference>
<dbReference type="AlphaFoldDB" id="A0AAV4LGE8"/>
<evidence type="ECO:0000259" key="2">
    <source>
        <dbReference type="Pfam" id="PF00535"/>
    </source>
</evidence>
<dbReference type="Pfam" id="PF00535">
    <property type="entry name" value="Glycos_transf_2"/>
    <property type="match status" value="1"/>
</dbReference>
<proteinExistence type="inferred from homology"/>
<evidence type="ECO:0000313" key="3">
    <source>
        <dbReference type="EMBL" id="GIM46569.1"/>
    </source>
</evidence>
<sequence>MILGKHFYFREFSFYYECRGDSLQPLVSVVIPTFNRPYFLCELLESLCHQTYLHFEVIIVNDQGDSVDFVKTLYPELPIHIIELEQKSYHVMARNEGVKRAKGEYILLCDDDDLLLPTHIETMVLEIDGYDLVYSDVEIFHYEIKDQVRIPTHTFLFAYEYDPAGMRKFSTFVPSGTLYKKSIHETIGYFDPSVSHYWDWDFFLCVSEHFRVKRVPVASVLYAFSATGHQSSNPEVMRPYLDRLCEKHQLGFLPTKNFFLLLEEPEVQKRRAESRRIWDQKPILSRLVNNKLYSL</sequence>
<evidence type="ECO:0000313" key="4">
    <source>
        <dbReference type="Proteomes" id="UP001057291"/>
    </source>
</evidence>
<evidence type="ECO:0000256" key="1">
    <source>
        <dbReference type="ARBA" id="ARBA00006739"/>
    </source>
</evidence>
<dbReference type="Gene3D" id="3.90.550.10">
    <property type="entry name" value="Spore Coat Polysaccharide Biosynthesis Protein SpsA, Chain A"/>
    <property type="match status" value="1"/>
</dbReference>
<dbReference type="GO" id="GO:0016758">
    <property type="term" value="F:hexosyltransferase activity"/>
    <property type="evidence" value="ECO:0007669"/>
    <property type="project" value="UniProtKB-ARBA"/>
</dbReference>
<comment type="similarity">
    <text evidence="1">Belongs to the glycosyltransferase 2 family.</text>
</comment>
<dbReference type="SUPFAM" id="SSF53448">
    <property type="entry name" value="Nucleotide-diphospho-sugar transferases"/>
    <property type="match status" value="1"/>
</dbReference>
<keyword evidence="4" id="KW-1185">Reference proteome</keyword>
<reference evidence="3" key="1">
    <citation type="journal article" date="2023" name="Int. J. Syst. Evol. Microbiol.">
        <title>Collibacillus ludicampi gen. nov., sp. nov., a new soil bacterium of the family Alicyclobacillaceae.</title>
        <authorList>
            <person name="Jojima T."/>
            <person name="Ioku Y."/>
            <person name="Fukuta Y."/>
            <person name="Shirasaka N."/>
            <person name="Matsumura Y."/>
            <person name="Mori M."/>
        </authorList>
    </citation>
    <scope>NUCLEOTIDE SEQUENCE</scope>
    <source>
        <strain evidence="3">TP075</strain>
    </source>
</reference>
<feature type="domain" description="Glycosyltransferase 2-like" evidence="2">
    <location>
        <begin position="28"/>
        <end position="187"/>
    </location>
</feature>
<organism evidence="3 4">
    <name type="scientific">Collibacillus ludicampi</name>
    <dbReference type="NCBI Taxonomy" id="2771369"/>
    <lineage>
        <taxon>Bacteria</taxon>
        <taxon>Bacillati</taxon>
        <taxon>Bacillota</taxon>
        <taxon>Bacilli</taxon>
        <taxon>Bacillales</taxon>
        <taxon>Alicyclobacillaceae</taxon>
        <taxon>Collibacillus</taxon>
    </lineage>
</organism>
<protein>
    <submittedName>
        <fullName evidence="3">Glycosyltransferase YwdF</fullName>
    </submittedName>
</protein>
<dbReference type="PANTHER" id="PTHR22916:SF3">
    <property type="entry name" value="UDP-GLCNAC:BETAGAL BETA-1,3-N-ACETYLGLUCOSAMINYLTRANSFERASE-LIKE PROTEIN 1"/>
    <property type="match status" value="1"/>
</dbReference>
<name>A0AAV4LGE8_9BACL</name>